<dbReference type="OrthoDB" id="10051at10239"/>
<evidence type="ECO:0000313" key="2">
    <source>
        <dbReference type="EMBL" id="ADO18638.1"/>
    </source>
</evidence>
<dbReference type="EMBL" id="HQ336222">
    <property type="protein sequence ID" value="ADO18638.1"/>
    <property type="molecule type" value="Genomic_DNA"/>
</dbReference>
<dbReference type="PROSITE" id="PS50076">
    <property type="entry name" value="DNAJ_2"/>
    <property type="match status" value="1"/>
</dbReference>
<dbReference type="Proteomes" id="UP000274448">
    <property type="component" value="Segment"/>
</dbReference>
<dbReference type="InterPro" id="IPR018253">
    <property type="entry name" value="DnaJ_domain_CS"/>
</dbReference>
<evidence type="ECO:0000313" key="3">
    <source>
        <dbReference type="EMBL" id="AEJ34687.1"/>
    </source>
</evidence>
<feature type="domain" description="J" evidence="1">
    <location>
        <begin position="13"/>
        <end position="83"/>
    </location>
</feature>
<sequence length="368" mass="42221">MSVEYKQKNDVPDLYKILGLTNDVCKESDCDERIRKAYARKAKKYHPDKYPGKKDIVEIFELITMAYDVLKDEKQRNEYNQRLIVEKQACSDYLKLKKRYNDFADSIGELKEPSNEQKLSFKEQMKAINSKHGYDTSQETAIPANQAKKKLSSLAKERASQDVNLRPEKLFDDGRFDLGTFNAVFDKYHKKSDSSIMPHNGVPSAWNEPTNSMNFSSFDNLDNIYVDDNSRLDISRQMFGDIDFGSSLPKISKQDISDIGRADYVDGHKVLGDDYYKDLKSKISEREKDSDLFDKMKYGDYKKDTAGYGVLDQLGCDFSEIYLDKCLPGSLEEQVEKLMAERKKVIPPTEFQYLSAPVSSRTNGSVGR</sequence>
<dbReference type="SMR" id="A0A0G2Y5J3"/>
<evidence type="ECO:0000259" key="1">
    <source>
        <dbReference type="PROSITE" id="PS50076"/>
    </source>
</evidence>
<reference evidence="2 5" key="2">
    <citation type="journal article" date="2011" name="Virol. J.">
        <title>Breaking the 1000-gene barrier for Mimivirus using ultra-deep genome and transcriptome sequencing.</title>
        <authorList>
            <person name="Legendre M."/>
            <person name="Santini S."/>
            <person name="Rico A."/>
            <person name="Abergel C."/>
            <person name="Claverie J.M."/>
        </authorList>
    </citation>
    <scope>NUCLEOTIDE SEQUENCE [LARGE SCALE GENOMIC DNA]</scope>
</reference>
<evidence type="ECO:0000313" key="7">
    <source>
        <dbReference type="Proteomes" id="UP000274448"/>
    </source>
</evidence>
<dbReference type="InterPro" id="IPR001623">
    <property type="entry name" value="DnaJ_domain"/>
</dbReference>
<dbReference type="CDD" id="cd06257">
    <property type="entry name" value="DnaJ"/>
    <property type="match status" value="1"/>
</dbReference>
<dbReference type="KEGG" id="vg:9925069"/>
<evidence type="ECO:0000313" key="6">
    <source>
        <dbReference type="Proteomes" id="UP000240552"/>
    </source>
</evidence>
<dbReference type="Proteomes" id="UP000240552">
    <property type="component" value="Segment"/>
</dbReference>
<gene>
    <name evidence="2" type="primary">R445</name>
    <name evidence="3" type="ORF">MIMI_R445</name>
</gene>
<dbReference type="InterPro" id="IPR050817">
    <property type="entry name" value="DjlA_DnaK_co-chaperone"/>
</dbReference>
<keyword evidence="5" id="KW-1185">Reference proteome</keyword>
<evidence type="ECO:0000313" key="5">
    <source>
        <dbReference type="Proteomes" id="UP000201519"/>
    </source>
</evidence>
<name>A0A0G2Y5J3_MIMIV</name>
<accession>A0A0G2Y5J3</accession>
<dbReference type="SUPFAM" id="SSF46565">
    <property type="entry name" value="Chaperone J-domain"/>
    <property type="match status" value="1"/>
</dbReference>
<dbReference type="PROSITE" id="PS00636">
    <property type="entry name" value="DNAJ_1"/>
    <property type="match status" value="1"/>
</dbReference>
<reference evidence="3 6" key="1">
    <citation type="journal article" date="2011" name="Proc. Natl. Acad. Sci. U.S.A.">
        <title>Mimivirus shows dramatic genome reduction after intraamoebal culture.</title>
        <authorList>
            <person name="Boyer M."/>
            <person name="Azza S."/>
            <person name="Barrassi L."/>
            <person name="Klose T."/>
            <person name="Campocasso A."/>
            <person name="Pagnier I."/>
            <person name="Fournous G."/>
            <person name="Borg A."/>
            <person name="Robert C."/>
            <person name="Zhang X."/>
            <person name="Desnues C."/>
            <person name="Henrissat B."/>
            <person name="Rossmann M.G."/>
            <person name="La Scola B."/>
            <person name="Raoult D."/>
        </authorList>
    </citation>
    <scope>NUCLEOTIDE SEQUENCE [LARGE SCALE GENOMIC DNA]</scope>
    <source>
        <strain evidence="3">M4</strain>
    </source>
</reference>
<dbReference type="Pfam" id="PF00226">
    <property type="entry name" value="DnaJ"/>
    <property type="match status" value="1"/>
</dbReference>
<dbReference type="Proteomes" id="UP000201519">
    <property type="component" value="Segment"/>
</dbReference>
<dbReference type="GeneID" id="9925069"/>
<dbReference type="RefSeq" id="YP_003986952.1">
    <property type="nucleotide sequence ID" value="NC_014649.1"/>
</dbReference>
<reference evidence="4 7" key="3">
    <citation type="submission" date="2014-10" db="EMBL/GenBank/DDBJ databases">
        <title>Pan-genome analysis of Brazilian lineage A amoebal mimiviruses.</title>
        <authorList>
            <person name="Assis F.L."/>
            <person name="Abrahao J.S."/>
            <person name="Kroon E.G."/>
            <person name="Dornas F.P."/>
            <person name="Andrade K.R."/>
            <person name="Borato P.V.M."/>
            <person name="Pilotto M.R."/>
            <person name="Benamar S."/>
            <person name="LaScola B."/>
            <person name="Colson P."/>
        </authorList>
    </citation>
    <scope>NUCLEOTIDE SEQUENCE [LARGE SCALE GENOMIC DNA]</scope>
    <source>
        <strain evidence="4 7">Amazonia</strain>
    </source>
</reference>
<protein>
    <submittedName>
        <fullName evidence="2 4">Putative J domain-containing protein</fullName>
    </submittedName>
    <submittedName>
        <fullName evidence="3">Uncharacterized protein R445</fullName>
    </submittedName>
</protein>
<proteinExistence type="predicted"/>
<organism evidence="2 5">
    <name type="scientific">Acanthamoeba polyphaga mimivirus</name>
    <name type="common">APMV</name>
    <dbReference type="NCBI Taxonomy" id="212035"/>
    <lineage>
        <taxon>Viruses</taxon>
        <taxon>Varidnaviria</taxon>
        <taxon>Bamfordvirae</taxon>
        <taxon>Nucleocytoviricota</taxon>
        <taxon>Megaviricetes</taxon>
        <taxon>Imitervirales</taxon>
        <taxon>Mimiviridae</taxon>
        <taxon>Megamimivirinae</taxon>
        <taxon>Mimivirus</taxon>
        <taxon>Mimivirus bradfordmassiliense</taxon>
    </lineage>
</organism>
<dbReference type="EMBL" id="JN036606">
    <property type="protein sequence ID" value="AEJ34687.1"/>
    <property type="molecule type" value="Genomic_DNA"/>
</dbReference>
<accession>E3VY11</accession>
<dbReference type="InterPro" id="IPR036869">
    <property type="entry name" value="J_dom_sf"/>
</dbReference>
<dbReference type="Gene3D" id="1.10.287.110">
    <property type="entry name" value="DnaJ domain"/>
    <property type="match status" value="1"/>
</dbReference>
<dbReference type="PANTHER" id="PTHR24074">
    <property type="entry name" value="CO-CHAPERONE PROTEIN DJLA"/>
    <property type="match status" value="1"/>
</dbReference>
<organismHost>
    <name type="scientific">Acanthamoeba polyphaga</name>
    <name type="common">Amoeba</name>
    <dbReference type="NCBI Taxonomy" id="5757"/>
</organismHost>
<dbReference type="EMBL" id="KM982403">
    <property type="protein sequence ID" value="AKI81113.1"/>
    <property type="molecule type" value="Genomic_DNA"/>
</dbReference>
<dbReference type="SMART" id="SM00271">
    <property type="entry name" value="DnaJ"/>
    <property type="match status" value="1"/>
</dbReference>
<evidence type="ECO:0000313" key="4">
    <source>
        <dbReference type="EMBL" id="AKI81113.1"/>
    </source>
</evidence>